<evidence type="ECO:0000256" key="1">
    <source>
        <dbReference type="SAM" id="Phobius"/>
    </source>
</evidence>
<reference evidence="3" key="1">
    <citation type="submission" date="2016-07" db="EMBL/GenBank/DDBJ databases">
        <title>Frankia sp. NRRL B-16219 Genome sequencing.</title>
        <authorList>
            <person name="Ghodhbane-Gtari F."/>
            <person name="Swanson E."/>
            <person name="Gueddou A."/>
            <person name="Louati M."/>
            <person name="Nouioui I."/>
            <person name="Hezbri K."/>
            <person name="Abebe-Akele F."/>
            <person name="Simpson S."/>
            <person name="Morris K."/>
            <person name="Thomas K."/>
            <person name="Gtari M."/>
            <person name="Tisa L.S."/>
        </authorList>
    </citation>
    <scope>NUCLEOTIDE SEQUENCE [LARGE SCALE GENOMIC DNA]</scope>
    <source>
        <strain evidence="3">NRRL B-16219</strain>
    </source>
</reference>
<dbReference type="Proteomes" id="UP000179769">
    <property type="component" value="Unassembled WGS sequence"/>
</dbReference>
<gene>
    <name evidence="2" type="ORF">BBK14_19315</name>
</gene>
<keyword evidence="1" id="KW-1133">Transmembrane helix</keyword>
<keyword evidence="1" id="KW-0812">Transmembrane</keyword>
<dbReference type="EMBL" id="MAXA01000217">
    <property type="protein sequence ID" value="OHV27779.1"/>
    <property type="molecule type" value="Genomic_DNA"/>
</dbReference>
<protein>
    <recommendedName>
        <fullName evidence="4">Amino acid permease</fullName>
    </recommendedName>
</protein>
<evidence type="ECO:0000313" key="3">
    <source>
        <dbReference type="Proteomes" id="UP000179769"/>
    </source>
</evidence>
<keyword evidence="3" id="KW-1185">Reference proteome</keyword>
<feature type="transmembrane region" description="Helical" evidence="1">
    <location>
        <begin position="58"/>
        <end position="80"/>
    </location>
</feature>
<accession>A0A1S1Q2H0</accession>
<name>A0A1S1Q2H0_9ACTN</name>
<keyword evidence="1" id="KW-0472">Membrane</keyword>
<evidence type="ECO:0000313" key="2">
    <source>
        <dbReference type="EMBL" id="OHV27779.1"/>
    </source>
</evidence>
<evidence type="ECO:0008006" key="4">
    <source>
        <dbReference type="Google" id="ProtNLM"/>
    </source>
</evidence>
<dbReference type="AlphaFoldDB" id="A0A1S1Q2H0"/>
<comment type="caution">
    <text evidence="2">The sequence shown here is derived from an EMBL/GenBank/DDBJ whole genome shotgun (WGS) entry which is preliminary data.</text>
</comment>
<proteinExistence type="predicted"/>
<organism evidence="2 3">
    <name type="scientific">Parafrankia soli</name>
    <dbReference type="NCBI Taxonomy" id="2599596"/>
    <lineage>
        <taxon>Bacteria</taxon>
        <taxon>Bacillati</taxon>
        <taxon>Actinomycetota</taxon>
        <taxon>Actinomycetes</taxon>
        <taxon>Frankiales</taxon>
        <taxon>Frankiaceae</taxon>
        <taxon>Parafrankia</taxon>
    </lineage>
</organism>
<feature type="transmembrane region" description="Helical" evidence="1">
    <location>
        <begin position="110"/>
        <end position="127"/>
    </location>
</feature>
<sequence>MAATLTAVNYSGMRRVAWASAAPLTDAVRAAGVPGLAPVVRAGAAVTALVLTTDPRGAIGFSSFGVLLYYAVANAAAWTLSPTEGRPVRAVPVVGLLGCLLLAFSLPGTSVLGGSAVLAAAAVVYAARHAGGHPARQ</sequence>